<organism evidence="1 2">
    <name type="scientific">Carnegiea gigantea</name>
    <dbReference type="NCBI Taxonomy" id="171969"/>
    <lineage>
        <taxon>Eukaryota</taxon>
        <taxon>Viridiplantae</taxon>
        <taxon>Streptophyta</taxon>
        <taxon>Embryophyta</taxon>
        <taxon>Tracheophyta</taxon>
        <taxon>Spermatophyta</taxon>
        <taxon>Magnoliopsida</taxon>
        <taxon>eudicotyledons</taxon>
        <taxon>Gunneridae</taxon>
        <taxon>Pentapetalae</taxon>
        <taxon>Caryophyllales</taxon>
        <taxon>Cactineae</taxon>
        <taxon>Cactaceae</taxon>
        <taxon>Cactoideae</taxon>
        <taxon>Echinocereeae</taxon>
        <taxon>Carnegiea</taxon>
    </lineage>
</organism>
<protein>
    <submittedName>
        <fullName evidence="1">Uncharacterized protein</fullName>
    </submittedName>
</protein>
<dbReference type="OrthoDB" id="550558at2759"/>
<keyword evidence="2" id="KW-1185">Reference proteome</keyword>
<dbReference type="PANTHER" id="PTHR36492">
    <property type="match status" value="1"/>
</dbReference>
<reference evidence="1" key="1">
    <citation type="submission" date="2022-04" db="EMBL/GenBank/DDBJ databases">
        <title>Carnegiea gigantea Genome sequencing and assembly v2.</title>
        <authorList>
            <person name="Copetti D."/>
            <person name="Sanderson M.J."/>
            <person name="Burquez A."/>
            <person name="Wojciechowski M.F."/>
        </authorList>
    </citation>
    <scope>NUCLEOTIDE SEQUENCE</scope>
    <source>
        <strain evidence="1">SGP5-SGP5p</strain>
        <tissue evidence="1">Aerial part</tissue>
    </source>
</reference>
<evidence type="ECO:0000313" key="1">
    <source>
        <dbReference type="EMBL" id="KAJ8423701.1"/>
    </source>
</evidence>
<sequence length="336" mass="37565">MAVEVTGLRGVEEDLTLLVFGSMVEHWCRDSNGDGRLCREHDVGKANIYLEDILLVGGDVVETYDKFCQTTQFIAISCVRLDSLDKLNALLAACGELGVESAPMMIRDLGIIPLFSWYHEVRKCDPYKSLGSRVDLGEINLSPAKPELTKLKARLLSLTRVSASLAHPRLNARLGSSKACLRLKPKPGYCKALSLLPSAQLCDREDSLAQYFDAMNDKQADIIEEIQIKCINLFTFSDFVPRLARSMSREKDALYPNLPKMIGFDFLESRIRSRHGAKGSERACHVFGHTHFGWDANVDGIRGPNHSWEHLSGGGKMGKKSVDPPHFVDRRWVKHP</sequence>
<accession>A0A9Q1GMY9</accession>
<dbReference type="PANTHER" id="PTHR36492:SF2">
    <property type="entry name" value="[ACYL-CARRIER-PROTEIN] PHOSPHODIESTERASE PPTH"/>
    <property type="match status" value="1"/>
</dbReference>
<comment type="caution">
    <text evidence="1">The sequence shown here is derived from an EMBL/GenBank/DDBJ whole genome shotgun (WGS) entry which is preliminary data.</text>
</comment>
<dbReference type="InterPro" id="IPR052963">
    <property type="entry name" value="Pantetheine_PDE"/>
</dbReference>
<name>A0A9Q1GMY9_9CARY</name>
<dbReference type="AlphaFoldDB" id="A0A9Q1GMY9"/>
<dbReference type="EMBL" id="JAKOGI010001896">
    <property type="protein sequence ID" value="KAJ8423701.1"/>
    <property type="molecule type" value="Genomic_DNA"/>
</dbReference>
<evidence type="ECO:0000313" key="2">
    <source>
        <dbReference type="Proteomes" id="UP001153076"/>
    </source>
</evidence>
<proteinExistence type="predicted"/>
<gene>
    <name evidence="1" type="ORF">Cgig2_017694</name>
</gene>
<dbReference type="Proteomes" id="UP001153076">
    <property type="component" value="Unassembled WGS sequence"/>
</dbReference>